<keyword evidence="2" id="KW-1185">Reference proteome</keyword>
<name>A0A4P9C8Z7_EUBML</name>
<evidence type="ECO:0000313" key="1">
    <source>
        <dbReference type="EMBL" id="QCT71122.1"/>
    </source>
</evidence>
<proteinExistence type="predicted"/>
<dbReference type="RefSeq" id="WP_096920668.1">
    <property type="nucleotide sequence ID" value="NZ_CP029487.1"/>
</dbReference>
<organism evidence="1 2">
    <name type="scientific">Eubacterium maltosivorans</name>
    <dbReference type="NCBI Taxonomy" id="2041044"/>
    <lineage>
        <taxon>Bacteria</taxon>
        <taxon>Bacillati</taxon>
        <taxon>Bacillota</taxon>
        <taxon>Clostridia</taxon>
        <taxon>Eubacteriales</taxon>
        <taxon>Eubacteriaceae</taxon>
        <taxon>Eubacterium</taxon>
    </lineage>
</organism>
<dbReference type="KEGG" id="emt:CPZ25_007210"/>
<dbReference type="Proteomes" id="UP000218387">
    <property type="component" value="Chromosome"/>
</dbReference>
<evidence type="ECO:0000313" key="2">
    <source>
        <dbReference type="Proteomes" id="UP000218387"/>
    </source>
</evidence>
<dbReference type="AlphaFoldDB" id="A0A4P9C8Z7"/>
<protein>
    <submittedName>
        <fullName evidence="1">Uncharacterized protein</fullName>
    </submittedName>
</protein>
<dbReference type="EMBL" id="CP029487">
    <property type="protein sequence ID" value="QCT71122.1"/>
    <property type="molecule type" value="Genomic_DNA"/>
</dbReference>
<gene>
    <name evidence="1" type="ORF">CPZ25_007210</name>
</gene>
<sequence length="88" mass="10248">MNDKVAKIFELANLFNCNAVLAEVVKNDPEMDDMLYIDIDTSYNEWDGERVTRKKVERSFEISLYDDVRSNEEMDEAIETLSFLCEVA</sequence>
<reference evidence="1 2" key="1">
    <citation type="submission" date="2018-05" db="EMBL/GenBank/DDBJ databases">
        <title>Genome comparison of Eubacterium sp.</title>
        <authorList>
            <person name="Feng Y."/>
            <person name="Sanchez-Andrea I."/>
            <person name="Stams A.J.M."/>
            <person name="De Vos W.M."/>
        </authorList>
    </citation>
    <scope>NUCLEOTIDE SEQUENCE [LARGE SCALE GENOMIC DNA]</scope>
    <source>
        <strain evidence="1 2">YI</strain>
    </source>
</reference>
<accession>A0A4P9C8Z7</accession>